<evidence type="ECO:0000313" key="2">
    <source>
        <dbReference type="Proteomes" id="UP001214638"/>
    </source>
</evidence>
<dbReference type="InterPro" id="IPR011989">
    <property type="entry name" value="ARM-like"/>
</dbReference>
<dbReference type="SUPFAM" id="SSF48371">
    <property type="entry name" value="ARM repeat"/>
    <property type="match status" value="1"/>
</dbReference>
<accession>A0AAD9PJ95</accession>
<keyword evidence="2" id="KW-1185">Reference proteome</keyword>
<organism evidence="1 2">
    <name type="scientific">Babesia duncani</name>
    <dbReference type="NCBI Taxonomy" id="323732"/>
    <lineage>
        <taxon>Eukaryota</taxon>
        <taxon>Sar</taxon>
        <taxon>Alveolata</taxon>
        <taxon>Apicomplexa</taxon>
        <taxon>Aconoidasida</taxon>
        <taxon>Piroplasmida</taxon>
        <taxon>Babesiidae</taxon>
        <taxon>Babesia</taxon>
    </lineage>
</organism>
<dbReference type="Proteomes" id="UP001214638">
    <property type="component" value="Unassembled WGS sequence"/>
</dbReference>
<proteinExistence type="predicted"/>
<dbReference type="Gene3D" id="1.25.10.10">
    <property type="entry name" value="Leucine-rich Repeat Variant"/>
    <property type="match status" value="1"/>
</dbReference>
<evidence type="ECO:0000313" key="1">
    <source>
        <dbReference type="EMBL" id="KAK2195914.1"/>
    </source>
</evidence>
<reference evidence="1" key="1">
    <citation type="journal article" date="2023" name="Nat. Microbiol.">
        <title>Babesia duncani multi-omics identifies virulence factors and drug targets.</title>
        <authorList>
            <person name="Singh P."/>
            <person name="Lonardi S."/>
            <person name="Liang Q."/>
            <person name="Vydyam P."/>
            <person name="Khabirova E."/>
            <person name="Fang T."/>
            <person name="Gihaz S."/>
            <person name="Thekkiniath J."/>
            <person name="Munshi M."/>
            <person name="Abel S."/>
            <person name="Ciampossin L."/>
            <person name="Batugedara G."/>
            <person name="Gupta M."/>
            <person name="Lu X.M."/>
            <person name="Lenz T."/>
            <person name="Chakravarty S."/>
            <person name="Cornillot E."/>
            <person name="Hu Y."/>
            <person name="Ma W."/>
            <person name="Gonzalez L.M."/>
            <person name="Sanchez S."/>
            <person name="Estrada K."/>
            <person name="Sanchez-Flores A."/>
            <person name="Montero E."/>
            <person name="Harb O.S."/>
            <person name="Le Roch K.G."/>
            <person name="Mamoun C.B."/>
        </authorList>
    </citation>
    <scope>NUCLEOTIDE SEQUENCE</scope>
    <source>
        <strain evidence="1">WA1</strain>
    </source>
</reference>
<dbReference type="EMBL" id="JALLKP010000003">
    <property type="protein sequence ID" value="KAK2195914.1"/>
    <property type="molecule type" value="Genomic_DNA"/>
</dbReference>
<protein>
    <submittedName>
        <fullName evidence="1">Bifunctional Armadillo-type fold/Armadillo-like helical</fullName>
    </submittedName>
</protein>
<name>A0AAD9PJ95_9APIC</name>
<comment type="caution">
    <text evidence="1">The sequence shown here is derived from an EMBL/GenBank/DDBJ whole genome shotgun (WGS) entry which is preliminary data.</text>
</comment>
<dbReference type="KEGG" id="bdw:94336809"/>
<dbReference type="RefSeq" id="XP_067802756.1">
    <property type="nucleotide sequence ID" value="XM_067947534.1"/>
</dbReference>
<dbReference type="GeneID" id="94336809"/>
<sequence length="447" mass="48982">MEQPNFVLNFVLAGGGSSAANELLKHTSVEQLLEELASTQESAFAPDDCDVCTFDSKEYGEYRGSLLVYCLDLLLTPERLPPLLHDKQVLKLVKIASKHSPIPSVRKLIAGKLYCLTRTHSPTLEHQHAVQDLAWILLMDEEYSVFNDAANALGIFCKRHNEPESIGHFDDAHITLIANGAAGKVPGISHETLALRIAEFCNVVAESCMHCYNLLNSAGVVDSLGNLYHEGDELVKLNLIEIFTGNTNPLPASRDFLTVACGDIKDPILGPFVMGALARNLGTPGHSLVPTQHVHALVEAVVEALTGTICSKSSVLYVSLSVFGKLVVYPQELKIPEHVRHKFIKLLRDSPSEEIVRACMDSVADILHSSNPTGLEMLPALTDGLISLVKRFAPGPITCQAVELLDAACEDPRARVMVQERLELFKHDCGHRPTQLAQERLLKRLES</sequence>
<dbReference type="InterPro" id="IPR016024">
    <property type="entry name" value="ARM-type_fold"/>
</dbReference>
<dbReference type="AlphaFoldDB" id="A0AAD9PJ95"/>
<gene>
    <name evidence="1" type="ORF">BdWA1_002512</name>
</gene>